<dbReference type="InterPro" id="IPR023231">
    <property type="entry name" value="GSKIP_dom_sf"/>
</dbReference>
<dbReference type="EMBL" id="JASNQZ010000001">
    <property type="protein sequence ID" value="KAL0961321.1"/>
    <property type="molecule type" value="Genomic_DNA"/>
</dbReference>
<proteinExistence type="predicted"/>
<evidence type="ECO:0000313" key="3">
    <source>
        <dbReference type="Proteomes" id="UP001556367"/>
    </source>
</evidence>
<accession>A0ABR3JZV3</accession>
<dbReference type="Proteomes" id="UP001556367">
    <property type="component" value="Unassembled WGS sequence"/>
</dbReference>
<sequence>MSHSQVSSFFGTELQRALREQAFGITSFELVDAGPLQAGAKVTLLEGSAVTVTLTGRGYHWDAHQSQRPSVSASSSSGQVYEGIEDLLTAISPLYQQRFQETLFSKLAKLQ</sequence>
<feature type="domain" description="GSKIP" evidence="1">
    <location>
        <begin position="12"/>
        <end position="110"/>
    </location>
</feature>
<dbReference type="Gene3D" id="3.30.2280.10">
    <property type="entry name" value="Hypothetical protein (hspc210)"/>
    <property type="match status" value="1"/>
</dbReference>
<evidence type="ECO:0000259" key="1">
    <source>
        <dbReference type="Pfam" id="PF05303"/>
    </source>
</evidence>
<name>A0ABR3JZV3_9AGAR</name>
<dbReference type="SUPFAM" id="SSF103107">
    <property type="entry name" value="Hypothetical protein c14orf129, hspc210"/>
    <property type="match status" value="1"/>
</dbReference>
<reference evidence="3" key="1">
    <citation type="submission" date="2024-06" db="EMBL/GenBank/DDBJ databases">
        <title>Multi-omics analyses provide insights into the biosynthesis of the anticancer antibiotic pleurotin in Hohenbuehelia grisea.</title>
        <authorList>
            <person name="Weaver J.A."/>
            <person name="Alberti F."/>
        </authorList>
    </citation>
    <scope>NUCLEOTIDE SEQUENCE [LARGE SCALE GENOMIC DNA]</scope>
    <source>
        <strain evidence="3">T-177</strain>
    </source>
</reference>
<evidence type="ECO:0000313" key="2">
    <source>
        <dbReference type="EMBL" id="KAL0961321.1"/>
    </source>
</evidence>
<protein>
    <recommendedName>
        <fullName evidence="1">GSKIP domain-containing protein</fullName>
    </recommendedName>
</protein>
<keyword evidence="3" id="KW-1185">Reference proteome</keyword>
<organism evidence="2 3">
    <name type="scientific">Hohenbuehelia grisea</name>
    <dbReference type="NCBI Taxonomy" id="104357"/>
    <lineage>
        <taxon>Eukaryota</taxon>
        <taxon>Fungi</taxon>
        <taxon>Dikarya</taxon>
        <taxon>Basidiomycota</taxon>
        <taxon>Agaricomycotina</taxon>
        <taxon>Agaricomycetes</taxon>
        <taxon>Agaricomycetidae</taxon>
        <taxon>Agaricales</taxon>
        <taxon>Pleurotineae</taxon>
        <taxon>Pleurotaceae</taxon>
        <taxon>Hohenbuehelia</taxon>
    </lineage>
</organism>
<dbReference type="Pfam" id="PF05303">
    <property type="entry name" value="GSKIP_dom"/>
    <property type="match status" value="1"/>
</dbReference>
<gene>
    <name evidence="2" type="ORF">HGRIS_006279</name>
</gene>
<comment type="caution">
    <text evidence="2">The sequence shown here is derived from an EMBL/GenBank/DDBJ whole genome shotgun (WGS) entry which is preliminary data.</text>
</comment>
<dbReference type="InterPro" id="IPR007967">
    <property type="entry name" value="GSKIP_dom"/>
</dbReference>